<name>A0ABN1NHJ5_9PSEU</name>
<evidence type="ECO:0000313" key="2">
    <source>
        <dbReference type="Proteomes" id="UP001499967"/>
    </source>
</evidence>
<sequence>MPWPARAGAVPDADARVEGHRLTVWFGAESAPALTLAPVPLGP</sequence>
<evidence type="ECO:0000313" key="1">
    <source>
        <dbReference type="EMBL" id="GAA0908550.1"/>
    </source>
</evidence>
<organism evidence="1 2">
    <name type="scientific">Pseudonocardia zijingensis</name>
    <dbReference type="NCBI Taxonomy" id="153376"/>
    <lineage>
        <taxon>Bacteria</taxon>
        <taxon>Bacillati</taxon>
        <taxon>Actinomycetota</taxon>
        <taxon>Actinomycetes</taxon>
        <taxon>Pseudonocardiales</taxon>
        <taxon>Pseudonocardiaceae</taxon>
        <taxon>Pseudonocardia</taxon>
    </lineage>
</organism>
<comment type="caution">
    <text evidence="1">The sequence shown here is derived from an EMBL/GenBank/DDBJ whole genome shotgun (WGS) entry which is preliminary data.</text>
</comment>
<keyword evidence="2" id="KW-1185">Reference proteome</keyword>
<dbReference type="Proteomes" id="UP001499967">
    <property type="component" value="Unassembled WGS sequence"/>
</dbReference>
<accession>A0ABN1NHJ5</accession>
<protein>
    <submittedName>
        <fullName evidence="1">Uncharacterized protein</fullName>
    </submittedName>
</protein>
<dbReference type="RefSeq" id="WP_343946901.1">
    <property type="nucleotide sequence ID" value="NZ_BAAAHP010000328.1"/>
</dbReference>
<proteinExistence type="predicted"/>
<gene>
    <name evidence="1" type="ORF">GCM10009559_77870</name>
</gene>
<reference evidence="1 2" key="1">
    <citation type="journal article" date="2019" name="Int. J. Syst. Evol. Microbiol.">
        <title>The Global Catalogue of Microorganisms (GCM) 10K type strain sequencing project: providing services to taxonomists for standard genome sequencing and annotation.</title>
        <authorList>
            <consortium name="The Broad Institute Genomics Platform"/>
            <consortium name="The Broad Institute Genome Sequencing Center for Infectious Disease"/>
            <person name="Wu L."/>
            <person name="Ma J."/>
        </authorList>
    </citation>
    <scope>NUCLEOTIDE SEQUENCE [LARGE SCALE GENOMIC DNA]</scope>
    <source>
        <strain evidence="1 2">JCM 11117</strain>
    </source>
</reference>
<dbReference type="EMBL" id="BAAAHP010000328">
    <property type="protein sequence ID" value="GAA0908550.1"/>
    <property type="molecule type" value="Genomic_DNA"/>
</dbReference>